<name>A0A0C2J448_THEKT</name>
<dbReference type="EMBL" id="JWZT01004542">
    <property type="protein sequence ID" value="KII63867.1"/>
    <property type="molecule type" value="Genomic_DNA"/>
</dbReference>
<keyword evidence="2" id="KW-1185">Reference proteome</keyword>
<evidence type="ECO:0000313" key="2">
    <source>
        <dbReference type="Proteomes" id="UP000031668"/>
    </source>
</evidence>
<dbReference type="AlphaFoldDB" id="A0A0C2J448"/>
<reference evidence="1 2" key="1">
    <citation type="journal article" date="2014" name="Genome Biol. Evol.">
        <title>The genome of the myxosporean Thelohanellus kitauei shows adaptations to nutrient acquisition within its fish host.</title>
        <authorList>
            <person name="Yang Y."/>
            <person name="Xiong J."/>
            <person name="Zhou Z."/>
            <person name="Huo F."/>
            <person name="Miao W."/>
            <person name="Ran C."/>
            <person name="Liu Y."/>
            <person name="Zhang J."/>
            <person name="Feng J."/>
            <person name="Wang M."/>
            <person name="Wang M."/>
            <person name="Wang L."/>
            <person name="Yao B."/>
        </authorList>
    </citation>
    <scope>NUCLEOTIDE SEQUENCE [LARGE SCALE GENOMIC DNA]</scope>
    <source>
        <strain evidence="1">Wuqing</strain>
    </source>
</reference>
<organism evidence="1 2">
    <name type="scientific">Thelohanellus kitauei</name>
    <name type="common">Myxosporean</name>
    <dbReference type="NCBI Taxonomy" id="669202"/>
    <lineage>
        <taxon>Eukaryota</taxon>
        <taxon>Metazoa</taxon>
        <taxon>Cnidaria</taxon>
        <taxon>Myxozoa</taxon>
        <taxon>Myxosporea</taxon>
        <taxon>Bivalvulida</taxon>
        <taxon>Platysporina</taxon>
        <taxon>Myxobolidae</taxon>
        <taxon>Thelohanellus</taxon>
    </lineage>
</organism>
<gene>
    <name evidence="1" type="ORF">RF11_14032</name>
</gene>
<comment type="caution">
    <text evidence="1">The sequence shown here is derived from an EMBL/GenBank/DDBJ whole genome shotgun (WGS) entry which is preliminary data.</text>
</comment>
<dbReference type="Proteomes" id="UP000031668">
    <property type="component" value="Unassembled WGS sequence"/>
</dbReference>
<proteinExistence type="predicted"/>
<protein>
    <submittedName>
        <fullName evidence="1">Uncharacterized protein</fullName>
    </submittedName>
</protein>
<evidence type="ECO:0000313" key="1">
    <source>
        <dbReference type="EMBL" id="KII63867.1"/>
    </source>
</evidence>
<sequence length="100" mass="11888">MWPKIKIQRLIARTLQLILMMQNFGNENILYGGMGWVWVFQGIHRGIRDAFPIPLQDMKREMLILPVSDNFNVGSAVIFNCWRFYDRINEHNFTHLSINH</sequence>
<accession>A0A0C2J448</accession>